<evidence type="ECO:0000256" key="1">
    <source>
        <dbReference type="SAM" id="MobiDB-lite"/>
    </source>
</evidence>
<dbReference type="AlphaFoldDB" id="A0AAV7LA15"/>
<dbReference type="Proteomes" id="UP001066276">
    <property type="component" value="Chromosome 11"/>
</dbReference>
<dbReference type="EMBL" id="JANPWB010000015">
    <property type="protein sequence ID" value="KAJ1087758.1"/>
    <property type="molecule type" value="Genomic_DNA"/>
</dbReference>
<sequence length="107" mass="11379">METPPSSYHGLAVSVGHAEQADDVTFIPVFVYLVKDQACLDVCGVAVFRHQRLRAEGAAEGQQRAAQGCSNRLHVLKALGRPGPPRKLFSAGAGGRLQSKPTKQAKA</sequence>
<keyword evidence="4" id="KW-1185">Reference proteome</keyword>
<feature type="region of interest" description="Disordered" evidence="1">
    <location>
        <begin position="80"/>
        <end position="107"/>
    </location>
</feature>
<dbReference type="EMBL" id="JANPWB010000015">
    <property type="protein sequence ID" value="KAJ1087759.1"/>
    <property type="molecule type" value="Genomic_DNA"/>
</dbReference>
<evidence type="ECO:0000313" key="2">
    <source>
        <dbReference type="EMBL" id="KAJ1087758.1"/>
    </source>
</evidence>
<name>A0AAV7LA15_PLEWA</name>
<protein>
    <submittedName>
        <fullName evidence="3">Uncharacterized protein</fullName>
    </submittedName>
</protein>
<reference evidence="3" key="1">
    <citation type="journal article" date="2022" name="bioRxiv">
        <title>Sequencing and chromosome-scale assembly of the giantPleurodeles waltlgenome.</title>
        <authorList>
            <person name="Brown T."/>
            <person name="Elewa A."/>
            <person name="Iarovenko S."/>
            <person name="Subramanian E."/>
            <person name="Araus A.J."/>
            <person name="Petzold A."/>
            <person name="Susuki M."/>
            <person name="Suzuki K.-i.T."/>
            <person name="Hayashi T."/>
            <person name="Toyoda A."/>
            <person name="Oliveira C."/>
            <person name="Osipova E."/>
            <person name="Leigh N.D."/>
            <person name="Simon A."/>
            <person name="Yun M.H."/>
        </authorList>
    </citation>
    <scope>NUCLEOTIDE SEQUENCE</scope>
    <source>
        <strain evidence="3">20211129_DDA</strain>
        <tissue evidence="3">Liver</tissue>
    </source>
</reference>
<accession>A0AAV7LA15</accession>
<proteinExistence type="predicted"/>
<gene>
    <name evidence="2" type="ORF">NDU88_000921</name>
    <name evidence="3" type="ORF">NDU88_000922</name>
</gene>
<evidence type="ECO:0000313" key="4">
    <source>
        <dbReference type="Proteomes" id="UP001066276"/>
    </source>
</evidence>
<organism evidence="3 4">
    <name type="scientific">Pleurodeles waltl</name>
    <name type="common">Iberian ribbed newt</name>
    <dbReference type="NCBI Taxonomy" id="8319"/>
    <lineage>
        <taxon>Eukaryota</taxon>
        <taxon>Metazoa</taxon>
        <taxon>Chordata</taxon>
        <taxon>Craniata</taxon>
        <taxon>Vertebrata</taxon>
        <taxon>Euteleostomi</taxon>
        <taxon>Amphibia</taxon>
        <taxon>Batrachia</taxon>
        <taxon>Caudata</taxon>
        <taxon>Salamandroidea</taxon>
        <taxon>Salamandridae</taxon>
        <taxon>Pleurodelinae</taxon>
        <taxon>Pleurodeles</taxon>
    </lineage>
</organism>
<comment type="caution">
    <text evidence="3">The sequence shown here is derived from an EMBL/GenBank/DDBJ whole genome shotgun (WGS) entry which is preliminary data.</text>
</comment>
<evidence type="ECO:0000313" key="3">
    <source>
        <dbReference type="EMBL" id="KAJ1087759.1"/>
    </source>
</evidence>